<dbReference type="AlphaFoldDB" id="A0A517U6I7"/>
<gene>
    <name evidence="4" type="ORF">I41_54990</name>
</gene>
<reference evidence="4 5" key="1">
    <citation type="submission" date="2019-02" db="EMBL/GenBank/DDBJ databases">
        <title>Deep-cultivation of Planctomycetes and their phenomic and genomic characterization uncovers novel biology.</title>
        <authorList>
            <person name="Wiegand S."/>
            <person name="Jogler M."/>
            <person name="Boedeker C."/>
            <person name="Pinto D."/>
            <person name="Vollmers J."/>
            <person name="Rivas-Marin E."/>
            <person name="Kohn T."/>
            <person name="Peeters S.H."/>
            <person name="Heuer A."/>
            <person name="Rast P."/>
            <person name="Oberbeckmann S."/>
            <person name="Bunk B."/>
            <person name="Jeske O."/>
            <person name="Meyerdierks A."/>
            <person name="Storesund J.E."/>
            <person name="Kallscheuer N."/>
            <person name="Luecker S."/>
            <person name="Lage O.M."/>
            <person name="Pohl T."/>
            <person name="Merkel B.J."/>
            <person name="Hornburger P."/>
            <person name="Mueller R.-W."/>
            <person name="Bruemmer F."/>
            <person name="Labrenz M."/>
            <person name="Spormann A.M."/>
            <person name="Op den Camp H."/>
            <person name="Overmann J."/>
            <person name="Amann R."/>
            <person name="Jetten M.S.M."/>
            <person name="Mascher T."/>
            <person name="Medema M.H."/>
            <person name="Devos D.P."/>
            <person name="Kaster A.-K."/>
            <person name="Ovreas L."/>
            <person name="Rohde M."/>
            <person name="Galperin M.Y."/>
            <person name="Jogler C."/>
        </authorList>
    </citation>
    <scope>NUCLEOTIDE SEQUENCE [LARGE SCALE GENOMIC DNA]</scope>
    <source>
        <strain evidence="4 5">I41</strain>
    </source>
</reference>
<sequence length="219" mass="24611" precursor="true">MKFTLTCAALLVGLALMPAARAADAPKPDKDGWYQLFNGKNLDGWKVSEDHPETFEVVDGEIVAHGEAAHLFYDGPVENHNFKDFEYECEVLTKPKANSGMYFHTKYQPKSWPTTGIEVQVNQTHGDPKKTGSLYNIKNVMDKSPAKDNEWFTQNITVKGNHVTVKVNGKVVNEWTQPDDFKREDGWDDAKIGSGTFALQGHDPDSETHYRSVKVKPLK</sequence>
<organism evidence="4 5">
    <name type="scientific">Lacipirellula limnantheis</name>
    <dbReference type="NCBI Taxonomy" id="2528024"/>
    <lineage>
        <taxon>Bacteria</taxon>
        <taxon>Pseudomonadati</taxon>
        <taxon>Planctomycetota</taxon>
        <taxon>Planctomycetia</taxon>
        <taxon>Pirellulales</taxon>
        <taxon>Lacipirellulaceae</taxon>
        <taxon>Lacipirellula</taxon>
    </lineage>
</organism>
<dbReference type="OrthoDB" id="242352at2"/>
<dbReference type="RefSeq" id="WP_145436073.1">
    <property type="nucleotide sequence ID" value="NZ_CP036339.1"/>
</dbReference>
<dbReference type="GO" id="GO:0016787">
    <property type="term" value="F:hydrolase activity"/>
    <property type="evidence" value="ECO:0007669"/>
    <property type="project" value="InterPro"/>
</dbReference>
<dbReference type="InterPro" id="IPR010496">
    <property type="entry name" value="AL/BT2_dom"/>
</dbReference>
<proteinExistence type="predicted"/>
<evidence type="ECO:0000313" key="4">
    <source>
        <dbReference type="EMBL" id="QDT76249.1"/>
    </source>
</evidence>
<dbReference type="EMBL" id="CP036339">
    <property type="protein sequence ID" value="QDT76249.1"/>
    <property type="molecule type" value="Genomic_DNA"/>
</dbReference>
<evidence type="ECO:0000313" key="5">
    <source>
        <dbReference type="Proteomes" id="UP000317909"/>
    </source>
</evidence>
<feature type="region of interest" description="Disordered" evidence="1">
    <location>
        <begin position="195"/>
        <end position="219"/>
    </location>
</feature>
<dbReference type="Proteomes" id="UP000317909">
    <property type="component" value="Chromosome"/>
</dbReference>
<feature type="chain" id="PRO_5022164836" description="3-keto-alpha-glucoside-1,2-lyase/3-keto-2-hydroxy-glucal hydratase domain-containing protein" evidence="2">
    <location>
        <begin position="23"/>
        <end position="219"/>
    </location>
</feature>
<dbReference type="Gene3D" id="2.60.120.560">
    <property type="entry name" value="Exo-inulinase, domain 1"/>
    <property type="match status" value="1"/>
</dbReference>
<dbReference type="KEGG" id="llh:I41_54990"/>
<protein>
    <recommendedName>
        <fullName evidence="3">3-keto-alpha-glucoside-1,2-lyase/3-keto-2-hydroxy-glucal hydratase domain-containing protein</fullName>
    </recommendedName>
</protein>
<feature type="domain" description="3-keto-alpha-glucoside-1,2-lyase/3-keto-2-hydroxy-glucal hydratase" evidence="3">
    <location>
        <begin position="32"/>
        <end position="216"/>
    </location>
</feature>
<keyword evidence="5" id="KW-1185">Reference proteome</keyword>
<accession>A0A517U6I7</accession>
<name>A0A517U6I7_9BACT</name>
<evidence type="ECO:0000259" key="3">
    <source>
        <dbReference type="Pfam" id="PF06439"/>
    </source>
</evidence>
<keyword evidence="2" id="KW-0732">Signal</keyword>
<evidence type="ECO:0000256" key="1">
    <source>
        <dbReference type="SAM" id="MobiDB-lite"/>
    </source>
</evidence>
<feature type="signal peptide" evidence="2">
    <location>
        <begin position="1"/>
        <end position="22"/>
    </location>
</feature>
<evidence type="ECO:0000256" key="2">
    <source>
        <dbReference type="SAM" id="SignalP"/>
    </source>
</evidence>
<dbReference type="Pfam" id="PF06439">
    <property type="entry name" value="3keto-disac_hyd"/>
    <property type="match status" value="1"/>
</dbReference>